<proteinExistence type="inferred from homology"/>
<evidence type="ECO:0000256" key="1">
    <source>
        <dbReference type="ARBA" id="ARBA00010088"/>
    </source>
</evidence>
<sequence>MSPWGKMLLNARKQPASFKISIPEQQLSEFYALLKLSHIPPLTYESAHEDQKFGVNHRWMTNAKEHWLSKFDWRECEKHMNRSSHFKVPVEDRTSNTTFDIHFVALFSANADATPILLLHGWPGSFLEFLPIISLVKSHYTPETLPYHLIVPSLPGYAFSSPPPLDRDFRVEDIARVMNQLMLDLGFGSGYVVQGGDIGSKVARVIAVEHEACKAVHLNFGIMPEPQTADPSKYTALEKTGLQRGREFHRIGSAYALEHATCPSTIAFTKFLTWSDPTSTSSLDTILEAVTLYYLTDTFPKAIYPYRQLFTPGNIGAHENPIWRINKPFGFSWFPNEIAPVPRNWVESTTDEKLIYWREHEKGGHFAALERPETLWGDLKEFVDQVFA</sequence>
<evidence type="ECO:0000259" key="4">
    <source>
        <dbReference type="Pfam" id="PF06441"/>
    </source>
</evidence>
<dbReference type="InterPro" id="IPR010497">
    <property type="entry name" value="Epoxide_hydro_N"/>
</dbReference>
<gene>
    <name evidence="5" type="ORF">LY89DRAFT_710694</name>
</gene>
<feature type="active site" description="Proton acceptor" evidence="3">
    <location>
        <position position="365"/>
    </location>
</feature>
<reference evidence="5 6" key="1">
    <citation type="submission" date="2015-10" db="EMBL/GenBank/DDBJ databases">
        <title>Full genome of DAOMC 229536 Phialocephala scopiformis, a fungal endophyte of spruce producing the potent anti-insectan compound rugulosin.</title>
        <authorList>
            <consortium name="DOE Joint Genome Institute"/>
            <person name="Walker A.K."/>
            <person name="Frasz S.L."/>
            <person name="Seifert K.A."/>
            <person name="Miller J.D."/>
            <person name="Mondo S.J."/>
            <person name="Labutti K."/>
            <person name="Lipzen A."/>
            <person name="Dockter R."/>
            <person name="Kennedy M."/>
            <person name="Grigoriev I.V."/>
            <person name="Spatafora J.W."/>
        </authorList>
    </citation>
    <scope>NUCLEOTIDE SEQUENCE [LARGE SCALE GENOMIC DNA]</scope>
    <source>
        <strain evidence="5 6">CBS 120377</strain>
    </source>
</reference>
<dbReference type="RefSeq" id="XP_018064718.1">
    <property type="nucleotide sequence ID" value="XM_018217849.1"/>
</dbReference>
<dbReference type="AlphaFoldDB" id="A0A132BDN9"/>
<dbReference type="InterPro" id="IPR016292">
    <property type="entry name" value="Epoxide_hydrolase"/>
</dbReference>
<dbReference type="PANTHER" id="PTHR21661:SF39">
    <property type="entry name" value="HYDROLASE, PUTATIVE (AFU_ORTHOLOGUE AFUA_3G08960)-RELATED"/>
    <property type="match status" value="1"/>
</dbReference>
<protein>
    <submittedName>
        <fullName evidence="5">Alpha/beta-hydrolase</fullName>
    </submittedName>
</protein>
<keyword evidence="6" id="KW-1185">Reference proteome</keyword>
<dbReference type="GO" id="GO:0097176">
    <property type="term" value="P:epoxide metabolic process"/>
    <property type="evidence" value="ECO:0007669"/>
    <property type="project" value="TreeGrafter"/>
</dbReference>
<dbReference type="Proteomes" id="UP000070700">
    <property type="component" value="Unassembled WGS sequence"/>
</dbReference>
<evidence type="ECO:0000256" key="3">
    <source>
        <dbReference type="PIRSR" id="PIRSR001112-1"/>
    </source>
</evidence>
<dbReference type="PANTHER" id="PTHR21661">
    <property type="entry name" value="EPOXIDE HYDROLASE 1-RELATED"/>
    <property type="match status" value="1"/>
</dbReference>
<dbReference type="InParanoid" id="A0A132BDN9"/>
<dbReference type="InterPro" id="IPR000639">
    <property type="entry name" value="Epox_hydrolase-like"/>
</dbReference>
<dbReference type="InterPro" id="IPR029058">
    <property type="entry name" value="AB_hydrolase_fold"/>
</dbReference>
<dbReference type="GO" id="GO:0004301">
    <property type="term" value="F:epoxide hydrolase activity"/>
    <property type="evidence" value="ECO:0007669"/>
    <property type="project" value="TreeGrafter"/>
</dbReference>
<name>A0A132BDN9_MOLSC</name>
<evidence type="ECO:0000313" key="5">
    <source>
        <dbReference type="EMBL" id="KUJ10363.1"/>
    </source>
</evidence>
<dbReference type="PIRSF" id="PIRSF001112">
    <property type="entry name" value="Epoxide_hydrolase"/>
    <property type="match status" value="1"/>
</dbReference>
<dbReference type="OrthoDB" id="7130006at2759"/>
<dbReference type="EMBL" id="KQ947429">
    <property type="protein sequence ID" value="KUJ10363.1"/>
    <property type="molecule type" value="Genomic_DNA"/>
</dbReference>
<evidence type="ECO:0000313" key="6">
    <source>
        <dbReference type="Proteomes" id="UP000070700"/>
    </source>
</evidence>
<feature type="active site" description="Proton donor" evidence="3">
    <location>
        <position position="306"/>
    </location>
</feature>
<evidence type="ECO:0000256" key="2">
    <source>
        <dbReference type="ARBA" id="ARBA00022801"/>
    </source>
</evidence>
<dbReference type="Gene3D" id="3.40.50.1820">
    <property type="entry name" value="alpha/beta hydrolase"/>
    <property type="match status" value="1"/>
</dbReference>
<feature type="domain" description="Epoxide hydrolase N-terminal" evidence="4">
    <location>
        <begin position="16"/>
        <end position="129"/>
    </location>
</feature>
<dbReference type="Pfam" id="PF06441">
    <property type="entry name" value="EHN"/>
    <property type="match status" value="1"/>
</dbReference>
<dbReference type="SUPFAM" id="SSF53474">
    <property type="entry name" value="alpha/beta-Hydrolases"/>
    <property type="match status" value="1"/>
</dbReference>
<dbReference type="GeneID" id="28827575"/>
<dbReference type="PRINTS" id="PR00412">
    <property type="entry name" value="EPOXHYDRLASE"/>
</dbReference>
<accession>A0A132BDN9</accession>
<dbReference type="KEGG" id="psco:LY89DRAFT_710694"/>
<feature type="active site" description="Nucleophile" evidence="3">
    <location>
        <position position="197"/>
    </location>
</feature>
<comment type="similarity">
    <text evidence="1">Belongs to the peptidase S33 family.</text>
</comment>
<organism evidence="5 6">
    <name type="scientific">Mollisia scopiformis</name>
    <name type="common">Conifer needle endophyte fungus</name>
    <name type="synonym">Phialocephala scopiformis</name>
    <dbReference type="NCBI Taxonomy" id="149040"/>
    <lineage>
        <taxon>Eukaryota</taxon>
        <taxon>Fungi</taxon>
        <taxon>Dikarya</taxon>
        <taxon>Ascomycota</taxon>
        <taxon>Pezizomycotina</taxon>
        <taxon>Leotiomycetes</taxon>
        <taxon>Helotiales</taxon>
        <taxon>Mollisiaceae</taxon>
        <taxon>Mollisia</taxon>
    </lineage>
</organism>
<keyword evidence="2 5" id="KW-0378">Hydrolase</keyword>